<gene>
    <name evidence="9" type="ORF">ACFPET_04220</name>
</gene>
<evidence type="ECO:0000313" key="9">
    <source>
        <dbReference type="EMBL" id="MFC4334401.1"/>
    </source>
</evidence>
<feature type="transmembrane region" description="Helical" evidence="7">
    <location>
        <begin position="641"/>
        <end position="665"/>
    </location>
</feature>
<dbReference type="PANTHER" id="PTHR33406:SF11">
    <property type="entry name" value="MEMBRANE PROTEIN SCO6666-RELATED"/>
    <property type="match status" value="1"/>
</dbReference>
<feature type="transmembrane region" description="Helical" evidence="7">
    <location>
        <begin position="364"/>
        <end position="384"/>
    </location>
</feature>
<evidence type="ECO:0000256" key="6">
    <source>
        <dbReference type="ARBA" id="ARBA00023136"/>
    </source>
</evidence>
<comment type="subcellular location">
    <subcellularLocation>
        <location evidence="1">Cell membrane</location>
        <topology evidence="1">Multi-pass membrane protein</topology>
    </subcellularLocation>
</comment>
<evidence type="ECO:0000256" key="7">
    <source>
        <dbReference type="SAM" id="Phobius"/>
    </source>
</evidence>
<keyword evidence="3" id="KW-1003">Cell membrane</keyword>
<dbReference type="RefSeq" id="WP_380618151.1">
    <property type="nucleotide sequence ID" value="NZ_JBHSDK010000005.1"/>
</dbReference>
<feature type="transmembrane region" description="Helical" evidence="7">
    <location>
        <begin position="534"/>
        <end position="552"/>
    </location>
</feature>
<feature type="transmembrane region" description="Helical" evidence="7">
    <location>
        <begin position="205"/>
        <end position="225"/>
    </location>
</feature>
<comment type="caution">
    <text evidence="9">The sequence shown here is derived from an EMBL/GenBank/DDBJ whole genome shotgun (WGS) entry which is preliminary data.</text>
</comment>
<dbReference type="PANTHER" id="PTHR33406">
    <property type="entry name" value="MEMBRANE PROTEIN MJ1562-RELATED"/>
    <property type="match status" value="1"/>
</dbReference>
<feature type="domain" description="Membrane transport protein MMPL" evidence="8">
    <location>
        <begin position="45"/>
        <end position="366"/>
    </location>
</feature>
<dbReference type="InterPro" id="IPR050545">
    <property type="entry name" value="Mycobact_MmpL"/>
</dbReference>
<evidence type="ECO:0000259" key="8">
    <source>
        <dbReference type="Pfam" id="PF03176"/>
    </source>
</evidence>
<reference evidence="10" key="1">
    <citation type="journal article" date="2019" name="Int. J. Syst. Evol. Microbiol.">
        <title>The Global Catalogue of Microorganisms (GCM) 10K type strain sequencing project: providing services to taxonomists for standard genome sequencing and annotation.</title>
        <authorList>
            <consortium name="The Broad Institute Genomics Platform"/>
            <consortium name="The Broad Institute Genome Sequencing Center for Infectious Disease"/>
            <person name="Wu L."/>
            <person name="Ma J."/>
        </authorList>
    </citation>
    <scope>NUCLEOTIDE SEQUENCE [LARGE SCALE GENOMIC DNA]</scope>
    <source>
        <strain evidence="10">IBRC-M 10908</strain>
    </source>
</reference>
<comment type="similarity">
    <text evidence="2">Belongs to the resistance-nodulation-cell division (RND) (TC 2.A.6) family. MmpL subfamily.</text>
</comment>
<name>A0ABV8TV10_9ACTN</name>
<evidence type="ECO:0000256" key="5">
    <source>
        <dbReference type="ARBA" id="ARBA00022989"/>
    </source>
</evidence>
<feature type="transmembrane region" description="Helical" evidence="7">
    <location>
        <begin position="273"/>
        <end position="297"/>
    </location>
</feature>
<proteinExistence type="inferred from homology"/>
<keyword evidence="5 7" id="KW-1133">Transmembrane helix</keyword>
<evidence type="ECO:0000256" key="3">
    <source>
        <dbReference type="ARBA" id="ARBA00022475"/>
    </source>
</evidence>
<accession>A0ABV8TV10</accession>
<feature type="transmembrane region" description="Helical" evidence="7">
    <location>
        <begin position="572"/>
        <end position="593"/>
    </location>
</feature>
<dbReference type="SUPFAM" id="SSF82866">
    <property type="entry name" value="Multidrug efflux transporter AcrB transmembrane domain"/>
    <property type="match status" value="2"/>
</dbReference>
<feature type="transmembrane region" description="Helical" evidence="7">
    <location>
        <begin position="309"/>
        <end position="332"/>
    </location>
</feature>
<organism evidence="9 10">
    <name type="scientific">Salininema proteolyticum</name>
    <dbReference type="NCBI Taxonomy" id="1607685"/>
    <lineage>
        <taxon>Bacteria</taxon>
        <taxon>Bacillati</taxon>
        <taxon>Actinomycetota</taxon>
        <taxon>Actinomycetes</taxon>
        <taxon>Glycomycetales</taxon>
        <taxon>Glycomycetaceae</taxon>
        <taxon>Salininema</taxon>
    </lineage>
</organism>
<evidence type="ECO:0000256" key="1">
    <source>
        <dbReference type="ARBA" id="ARBA00004651"/>
    </source>
</evidence>
<feature type="transmembrane region" description="Helical" evidence="7">
    <location>
        <begin position="176"/>
        <end position="198"/>
    </location>
</feature>
<feature type="transmembrane region" description="Helical" evidence="7">
    <location>
        <begin position="507"/>
        <end position="529"/>
    </location>
</feature>
<keyword evidence="6 7" id="KW-0472">Membrane</keyword>
<feature type="transmembrane region" description="Helical" evidence="7">
    <location>
        <begin position="614"/>
        <end position="635"/>
    </location>
</feature>
<evidence type="ECO:0000256" key="2">
    <source>
        <dbReference type="ARBA" id="ARBA00010157"/>
    </source>
</evidence>
<dbReference type="Pfam" id="PF03176">
    <property type="entry name" value="MMPL"/>
    <property type="match status" value="2"/>
</dbReference>
<keyword evidence="4 7" id="KW-0812">Transmembrane</keyword>
<feature type="domain" description="Membrane transport protein MMPL" evidence="8">
    <location>
        <begin position="469"/>
        <end position="681"/>
    </location>
</feature>
<protein>
    <submittedName>
        <fullName evidence="9">MMPL family transporter</fullName>
    </submittedName>
</protein>
<evidence type="ECO:0000256" key="4">
    <source>
        <dbReference type="ARBA" id="ARBA00022692"/>
    </source>
</evidence>
<sequence>MYTRIGRAVIAGRWLLIAAALGVVALGSTWGLGLFDKLTDGGYYPEDSPLSQDQEAVTDAFGSVDGDVVILYSDPDRTVDDPGFVADATAAVKDVRGLDGVDNIASYFDRGAENLVSADRHSTIAVVGLEGDDVEDRRDVYEAVEADLRSADGLDVRLGGESAVFADVNRQVQSDLVLGEAVSMPILLLITLFVFGAAVAAAMPLVIGGLSILGGLSIAHVIANFTDVSVFAANVITIIGLGMSVDYSLFVLKRFREELAGGAGKRDAILSTVSTAGRTVTVSGVVIILSMAGLLFIDVPYLHGIAFGVMSAVGVAMLGALLVLPAILYLLGPRVDKGRLRKVKAEAGSGFWSKVGGVVMKRPVPVLVAVLAAMAVLALPALGFKGGGVDERMLPADVESRQVTDTIAADFPGGGQESLKVMVDLPAEEAESFAAELSGVDGVTDVRSVATAETETLFEVVYDAEPFSEEARGIVRDIRALDTESAVTGMPAQLVDSFAAIEEGLPWAAGFIVLVTLVVLFLAFGSMLLPIKAVLMNFVSLAAAIGATLWMFQDGNLSGVLGFEASGYVDPSAILLMGVILFALSTDYEVFLLSRVREEWDRGADNRTAVLRGMQSTGSIITAAAAILIVVVGAFGLSGVLFMKMLGIGMAIGILLDATVVRMLLVPSTMRLLGRANWWVPRPLDRLYAKYQIKESEPEPDREPAGVR</sequence>
<dbReference type="Proteomes" id="UP001595823">
    <property type="component" value="Unassembled WGS sequence"/>
</dbReference>
<dbReference type="InterPro" id="IPR004869">
    <property type="entry name" value="MMPL_dom"/>
</dbReference>
<dbReference type="Gene3D" id="1.20.1640.10">
    <property type="entry name" value="Multidrug efflux transporter AcrB transmembrane domain"/>
    <property type="match status" value="2"/>
</dbReference>
<dbReference type="EMBL" id="JBHSDK010000005">
    <property type="protein sequence ID" value="MFC4334401.1"/>
    <property type="molecule type" value="Genomic_DNA"/>
</dbReference>
<feature type="transmembrane region" description="Helical" evidence="7">
    <location>
        <begin position="231"/>
        <end position="252"/>
    </location>
</feature>
<evidence type="ECO:0000313" key="10">
    <source>
        <dbReference type="Proteomes" id="UP001595823"/>
    </source>
</evidence>
<keyword evidence="10" id="KW-1185">Reference proteome</keyword>